<feature type="transmembrane region" description="Helical" evidence="1">
    <location>
        <begin position="65"/>
        <end position="83"/>
    </location>
</feature>
<proteinExistence type="predicted"/>
<keyword evidence="1" id="KW-0472">Membrane</keyword>
<feature type="transmembrane region" description="Helical" evidence="1">
    <location>
        <begin position="31"/>
        <end position="53"/>
    </location>
</feature>
<dbReference type="EMBL" id="BLKI01000036">
    <property type="protein sequence ID" value="GFF82377.1"/>
    <property type="molecule type" value="Genomic_DNA"/>
</dbReference>
<evidence type="ECO:0000313" key="2">
    <source>
        <dbReference type="EMBL" id="GFF82377.1"/>
    </source>
</evidence>
<name>A0ABQ1AI84_ASPLE</name>
<feature type="transmembrane region" description="Helical" evidence="1">
    <location>
        <begin position="130"/>
        <end position="151"/>
    </location>
</feature>
<keyword evidence="3" id="KW-1185">Reference proteome</keyword>
<accession>A0ABQ1AI84</accession>
<feature type="transmembrane region" description="Helical" evidence="1">
    <location>
        <begin position="89"/>
        <end position="109"/>
    </location>
</feature>
<comment type="caution">
    <text evidence="2">The sequence shown here is derived from an EMBL/GenBank/DDBJ whole genome shotgun (WGS) entry which is preliminary data.</text>
</comment>
<evidence type="ECO:0008006" key="4">
    <source>
        <dbReference type="Google" id="ProtNLM"/>
    </source>
</evidence>
<keyword evidence="1" id="KW-0812">Transmembrane</keyword>
<evidence type="ECO:0000256" key="1">
    <source>
        <dbReference type="SAM" id="Phobius"/>
    </source>
</evidence>
<organism evidence="2 3">
    <name type="scientific">Aspergillus lentulus</name>
    <dbReference type="NCBI Taxonomy" id="293939"/>
    <lineage>
        <taxon>Eukaryota</taxon>
        <taxon>Fungi</taxon>
        <taxon>Dikarya</taxon>
        <taxon>Ascomycota</taxon>
        <taxon>Pezizomycotina</taxon>
        <taxon>Eurotiomycetes</taxon>
        <taxon>Eurotiomycetidae</taxon>
        <taxon>Eurotiales</taxon>
        <taxon>Aspergillaceae</taxon>
        <taxon>Aspergillus</taxon>
        <taxon>Aspergillus subgen. Fumigati</taxon>
    </lineage>
</organism>
<gene>
    <name evidence="2" type="ORF">IFM60648_06336</name>
</gene>
<evidence type="ECO:0000313" key="3">
    <source>
        <dbReference type="Proteomes" id="UP000465220"/>
    </source>
</evidence>
<protein>
    <recommendedName>
        <fullName evidence="4">Wax synthase domain-containing protein</fullName>
    </recommendedName>
</protein>
<reference evidence="2 3" key="1">
    <citation type="submission" date="2020-01" db="EMBL/GenBank/DDBJ databases">
        <title>Draft genome sequence of Aspergillus lentulus IFM 60648.</title>
        <authorList>
            <person name="Takahashi H."/>
            <person name="Yaguchi T."/>
        </authorList>
    </citation>
    <scope>NUCLEOTIDE SEQUENCE [LARGE SCALE GENOMIC DNA]</scope>
    <source>
        <strain evidence="2 3">IFM 60648</strain>
    </source>
</reference>
<keyword evidence="1" id="KW-1133">Transmembrane helix</keyword>
<sequence>MSPQFWTRHGCFVNWVSDPTTFKGPHKNMSWWFSFLTYDIMGLACSFALTLTSRPLQPLLALVERYLNITCVFAISVFLHLAIDGRAGIWLPYSGAVRCFLVQPLGIMIEDAVQEAFRRFRGNTKQCSTLWTRLIGYLWVWGFLTLVAPLYNFPLFQYQDPTKNGVPFSVIKFVRELSG</sequence>
<dbReference type="Proteomes" id="UP000465220">
    <property type="component" value="Unassembled WGS sequence"/>
</dbReference>